<dbReference type="OrthoDB" id="1936485at2"/>
<dbReference type="AlphaFoldDB" id="U2PXR2"/>
<dbReference type="Proteomes" id="UP000016721">
    <property type="component" value="Unassembled WGS sequence"/>
</dbReference>
<proteinExistence type="predicted"/>
<gene>
    <name evidence="2" type="ORF">CINTURNW_4249</name>
</gene>
<dbReference type="HOGENOM" id="CLU_989386_0_0_9"/>
<sequence length="281" mass="32807">MDKKYIYRKHLREPLKYLGAIVIFFILIFLTMFLSIGLNDKDDFIKIMGPLLIGIVGFVGFLILEFTLIYFVLFRRFKKVEVILTDEEIIYRYSKGEKRIPYSSIEKIKFPSIKYTGGWAKIIYTGGNIRLTVVLENIGDFIKTLKEELDRREMSDVYKEKKMYSFYKTATFSDQSWGRVYENIKKFIVITVGNCLISLVISLVFKDVEYMFSLLFAGIMLALVIFIIGELIIGRVIAKKANKDTFFVPDRDLYLEEKVYKYSAIVYSILYLVALILIVVV</sequence>
<feature type="transmembrane region" description="Helical" evidence="1">
    <location>
        <begin position="211"/>
        <end position="238"/>
    </location>
</feature>
<organism evidence="2 3">
    <name type="scientific">Clostridium intestinale URNW</name>
    <dbReference type="NCBI Taxonomy" id="1294142"/>
    <lineage>
        <taxon>Bacteria</taxon>
        <taxon>Bacillati</taxon>
        <taxon>Bacillota</taxon>
        <taxon>Clostridia</taxon>
        <taxon>Eubacteriales</taxon>
        <taxon>Clostridiaceae</taxon>
        <taxon>Clostridium</taxon>
    </lineage>
</organism>
<protein>
    <submittedName>
        <fullName evidence="2">Membrane protein</fullName>
    </submittedName>
</protein>
<dbReference type="RefSeq" id="WP_021804102.1">
    <property type="nucleotide sequence ID" value="NZ_KI273145.1"/>
</dbReference>
<evidence type="ECO:0000313" key="3">
    <source>
        <dbReference type="Proteomes" id="UP000016721"/>
    </source>
</evidence>
<feature type="transmembrane region" description="Helical" evidence="1">
    <location>
        <begin position="259"/>
        <end position="280"/>
    </location>
</feature>
<dbReference type="EMBL" id="APJA01000034">
    <property type="protein sequence ID" value="ERK28564.1"/>
    <property type="molecule type" value="Genomic_DNA"/>
</dbReference>
<evidence type="ECO:0000313" key="2">
    <source>
        <dbReference type="EMBL" id="ERK28564.1"/>
    </source>
</evidence>
<name>U2PXR2_9CLOT</name>
<dbReference type="PATRIC" id="fig|1294142.3.peg.4387"/>
<reference evidence="2 3" key="1">
    <citation type="journal article" date="2013" name="Genome Announc.">
        <title>Draft Genome Sequence of the Hydrogen- and Ethanol-Producing Bacterium Clostridium intestinale Strain URNW.</title>
        <authorList>
            <person name="Lal S."/>
            <person name="Ramachandran U."/>
            <person name="Zhang X."/>
            <person name="Sparling R."/>
            <person name="Levin D.B."/>
        </authorList>
    </citation>
    <scope>NUCLEOTIDE SEQUENCE [LARGE SCALE GENOMIC DNA]</scope>
    <source>
        <strain evidence="2 3">URNW</strain>
    </source>
</reference>
<keyword evidence="3" id="KW-1185">Reference proteome</keyword>
<feature type="transmembrane region" description="Helical" evidence="1">
    <location>
        <begin position="187"/>
        <end position="205"/>
    </location>
</feature>
<dbReference type="eggNOG" id="ENOG50329XK">
    <property type="taxonomic scope" value="Bacteria"/>
</dbReference>
<feature type="transmembrane region" description="Helical" evidence="1">
    <location>
        <begin position="51"/>
        <end position="73"/>
    </location>
</feature>
<feature type="transmembrane region" description="Helical" evidence="1">
    <location>
        <begin position="20"/>
        <end position="39"/>
    </location>
</feature>
<comment type="caution">
    <text evidence="2">The sequence shown here is derived from an EMBL/GenBank/DDBJ whole genome shotgun (WGS) entry which is preliminary data.</text>
</comment>
<keyword evidence="1" id="KW-0812">Transmembrane</keyword>
<keyword evidence="1" id="KW-0472">Membrane</keyword>
<evidence type="ECO:0000256" key="1">
    <source>
        <dbReference type="SAM" id="Phobius"/>
    </source>
</evidence>
<accession>U2PXR2</accession>
<keyword evidence="1" id="KW-1133">Transmembrane helix</keyword>